<dbReference type="Gene3D" id="1.10.287.100">
    <property type="match status" value="1"/>
</dbReference>
<dbReference type="OrthoDB" id="9155413at2"/>
<keyword evidence="2" id="KW-0238">DNA-binding</keyword>
<sequence>MDEQQFEEFTDELRVAVARLSRRLREAAYPRDLSWAQVSALRHIEREGPQTVSSLARLEGVRPQSMGATVAALEAAGFLEGTPDPDDGRQTIWSVTADARVQLDAERAARQDWLLRRVRAELSADEADRLAAVVPLLRRLAE</sequence>
<dbReference type="InterPro" id="IPR036390">
    <property type="entry name" value="WH_DNA-bd_sf"/>
</dbReference>
<dbReference type="Proteomes" id="UP000322159">
    <property type="component" value="Chromosome"/>
</dbReference>
<evidence type="ECO:0000313" key="6">
    <source>
        <dbReference type="Proteomes" id="UP000322159"/>
    </source>
</evidence>
<keyword evidence="6" id="KW-1185">Reference proteome</keyword>
<dbReference type="EMBL" id="CP043504">
    <property type="protein sequence ID" value="QEO09443.1"/>
    <property type="molecule type" value="Genomic_DNA"/>
</dbReference>
<dbReference type="SMART" id="SM00347">
    <property type="entry name" value="HTH_MARR"/>
    <property type="match status" value="1"/>
</dbReference>
<dbReference type="InterPro" id="IPR023187">
    <property type="entry name" value="Tscrpt_reg_MarR-type_CS"/>
</dbReference>
<dbReference type="Gene3D" id="1.10.10.10">
    <property type="entry name" value="Winged helix-like DNA-binding domain superfamily/Winged helix DNA-binding domain"/>
    <property type="match status" value="1"/>
</dbReference>
<dbReference type="AlphaFoldDB" id="A0A5C1Y5X9"/>
<dbReference type="InterPro" id="IPR036388">
    <property type="entry name" value="WH-like_DNA-bd_sf"/>
</dbReference>
<evidence type="ECO:0000256" key="2">
    <source>
        <dbReference type="ARBA" id="ARBA00023125"/>
    </source>
</evidence>
<proteinExistence type="predicted"/>
<dbReference type="GO" id="GO:0003677">
    <property type="term" value="F:DNA binding"/>
    <property type="evidence" value="ECO:0007669"/>
    <property type="project" value="UniProtKB-KW"/>
</dbReference>
<dbReference type="RefSeq" id="WP_149324865.1">
    <property type="nucleotide sequence ID" value="NZ_CP043504.1"/>
</dbReference>
<keyword evidence="3" id="KW-0804">Transcription</keyword>
<gene>
    <name evidence="5" type="ORF">FLP23_05120</name>
</gene>
<dbReference type="PROSITE" id="PS50995">
    <property type="entry name" value="HTH_MARR_2"/>
    <property type="match status" value="1"/>
</dbReference>
<keyword evidence="1" id="KW-0805">Transcription regulation</keyword>
<dbReference type="InterPro" id="IPR052526">
    <property type="entry name" value="HTH-type_Bedaq_tolerance"/>
</dbReference>
<dbReference type="KEGG" id="lyk:FLP23_05120"/>
<evidence type="ECO:0000256" key="1">
    <source>
        <dbReference type="ARBA" id="ARBA00023015"/>
    </source>
</evidence>
<dbReference type="Pfam" id="PF01047">
    <property type="entry name" value="MarR"/>
    <property type="match status" value="1"/>
</dbReference>
<evidence type="ECO:0000259" key="4">
    <source>
        <dbReference type="PROSITE" id="PS50995"/>
    </source>
</evidence>
<protein>
    <submittedName>
        <fullName evidence="5">MarR family transcriptional regulator</fullName>
    </submittedName>
</protein>
<dbReference type="PANTHER" id="PTHR39515:SF2">
    <property type="entry name" value="HTH-TYPE TRANSCRIPTIONAL REGULATOR RV0880"/>
    <property type="match status" value="1"/>
</dbReference>
<feature type="domain" description="HTH marR-type" evidence="4">
    <location>
        <begin position="6"/>
        <end position="142"/>
    </location>
</feature>
<dbReference type="PANTHER" id="PTHR39515">
    <property type="entry name" value="CONSERVED PROTEIN"/>
    <property type="match status" value="1"/>
</dbReference>
<accession>A0A5C1Y5X9</accession>
<dbReference type="GO" id="GO:0003700">
    <property type="term" value="F:DNA-binding transcription factor activity"/>
    <property type="evidence" value="ECO:0007669"/>
    <property type="project" value="InterPro"/>
</dbReference>
<name>A0A5C1Y5X9_9MICO</name>
<reference evidence="5 6" key="1">
    <citation type="submission" date="2019-09" db="EMBL/GenBank/DDBJ databases">
        <title>Genome sequencing of strain KACC 19322.</title>
        <authorList>
            <person name="Heo J."/>
            <person name="Kim S.-J."/>
            <person name="Kim J.-S."/>
            <person name="Hong S.-B."/>
            <person name="Kwon S.-W."/>
        </authorList>
    </citation>
    <scope>NUCLEOTIDE SEQUENCE [LARGE SCALE GENOMIC DNA]</scope>
    <source>
        <strain evidence="5 6">KACC 19322</strain>
    </source>
</reference>
<organism evidence="5 6">
    <name type="scientific">Protaetiibacter larvae</name>
    <dbReference type="NCBI Taxonomy" id="2592654"/>
    <lineage>
        <taxon>Bacteria</taxon>
        <taxon>Bacillati</taxon>
        <taxon>Actinomycetota</taxon>
        <taxon>Actinomycetes</taxon>
        <taxon>Micrococcales</taxon>
        <taxon>Microbacteriaceae</taxon>
        <taxon>Protaetiibacter</taxon>
    </lineage>
</organism>
<evidence type="ECO:0000313" key="5">
    <source>
        <dbReference type="EMBL" id="QEO09443.1"/>
    </source>
</evidence>
<evidence type="ECO:0000256" key="3">
    <source>
        <dbReference type="ARBA" id="ARBA00023163"/>
    </source>
</evidence>
<dbReference type="InterPro" id="IPR000835">
    <property type="entry name" value="HTH_MarR-typ"/>
</dbReference>
<dbReference type="PROSITE" id="PS01117">
    <property type="entry name" value="HTH_MARR_1"/>
    <property type="match status" value="1"/>
</dbReference>
<dbReference type="SUPFAM" id="SSF46785">
    <property type="entry name" value="Winged helix' DNA-binding domain"/>
    <property type="match status" value="1"/>
</dbReference>